<keyword evidence="9" id="KW-0067">ATP-binding</keyword>
<evidence type="ECO:0000256" key="8">
    <source>
        <dbReference type="ARBA" id="ARBA00022777"/>
    </source>
</evidence>
<feature type="coiled-coil region" evidence="15">
    <location>
        <begin position="167"/>
        <end position="194"/>
    </location>
</feature>
<feature type="binding site" evidence="13">
    <location>
        <position position="767"/>
    </location>
    <ligand>
        <name>substrate</name>
    </ligand>
</feature>
<keyword evidence="5" id="KW-0808">Transferase</keyword>
<feature type="binding site" evidence="13">
    <location>
        <position position="561"/>
    </location>
    <ligand>
        <name>substrate</name>
    </ligand>
</feature>
<evidence type="ECO:0000259" key="17">
    <source>
        <dbReference type="Pfam" id="PF01326"/>
    </source>
</evidence>
<comment type="caution">
    <text evidence="19">The sequence shown here is derived from an EMBL/GenBank/DDBJ whole genome shotgun (WGS) entry which is preliminary data.</text>
</comment>
<dbReference type="NCBIfam" id="NF004531">
    <property type="entry name" value="PRK05878.1"/>
    <property type="match status" value="1"/>
</dbReference>
<dbReference type="PROSITE" id="PS00370">
    <property type="entry name" value="PEP_ENZYMES_PHOS_SITE"/>
    <property type="match status" value="1"/>
</dbReference>
<protein>
    <recommendedName>
        <fullName evidence="4 11">Pyruvate, phosphate dikinase</fullName>
        <ecNumber evidence="3 11">2.7.9.1</ecNumber>
    </recommendedName>
</protein>
<evidence type="ECO:0000256" key="14">
    <source>
        <dbReference type="PIRSR" id="PIRSR000853-3"/>
    </source>
</evidence>
<dbReference type="Gene3D" id="3.20.20.60">
    <property type="entry name" value="Phosphoenolpyruvate-binding domains"/>
    <property type="match status" value="1"/>
</dbReference>
<dbReference type="InterPro" id="IPR000121">
    <property type="entry name" value="PEP_util_C"/>
</dbReference>
<reference evidence="20" key="1">
    <citation type="submission" date="2016-01" db="EMBL/GenBank/DDBJ databases">
        <authorList>
            <person name="Mitreva M."/>
            <person name="Pepin K.H."/>
            <person name="Mihindukulasuriya K.A."/>
            <person name="Fulton R."/>
            <person name="Fronick C."/>
            <person name="O'Laughlin M."/>
            <person name="Miner T."/>
            <person name="Herter B."/>
            <person name="Rosa B.A."/>
            <person name="Cordes M."/>
            <person name="Tomlinson C."/>
            <person name="Wollam A."/>
            <person name="Palsikar V.B."/>
            <person name="Mardis E.R."/>
            <person name="Wilson R.K."/>
        </authorList>
    </citation>
    <scope>NUCLEOTIDE SEQUENCE [LARGE SCALE GENOMIC DNA]</scope>
    <source>
        <strain evidence="20">MJR8151</strain>
    </source>
</reference>
<dbReference type="InterPro" id="IPR013815">
    <property type="entry name" value="ATP_grasp_subdomain_1"/>
</dbReference>
<gene>
    <name evidence="19" type="ORF">HMPREF3200_00029</name>
</gene>
<dbReference type="AlphaFoldDB" id="A0A133KJ11"/>
<evidence type="ECO:0000256" key="9">
    <source>
        <dbReference type="ARBA" id="ARBA00022840"/>
    </source>
</evidence>
<feature type="active site" description="Tele-phosphohistidine intermediate" evidence="12">
    <location>
        <position position="455"/>
    </location>
</feature>
<comment type="cofactor">
    <cofactor evidence="1 11 14">
        <name>Mg(2+)</name>
        <dbReference type="ChEBI" id="CHEBI:18420"/>
    </cofactor>
</comment>
<dbReference type="InterPro" id="IPR018274">
    <property type="entry name" value="PEP_util_AS"/>
</dbReference>
<feature type="active site" description="Proton donor" evidence="12">
    <location>
        <position position="830"/>
    </location>
</feature>
<evidence type="ECO:0000313" key="20">
    <source>
        <dbReference type="Proteomes" id="UP000070383"/>
    </source>
</evidence>
<evidence type="ECO:0000256" key="7">
    <source>
        <dbReference type="ARBA" id="ARBA00022741"/>
    </source>
</evidence>
<evidence type="ECO:0000256" key="2">
    <source>
        <dbReference type="ARBA" id="ARBA00007837"/>
    </source>
</evidence>
<dbReference type="PANTHER" id="PTHR22931:SF9">
    <property type="entry name" value="PYRUVATE, PHOSPHATE DIKINASE 1, CHLOROPLASTIC"/>
    <property type="match status" value="1"/>
</dbReference>
<keyword evidence="15" id="KW-0175">Coiled coil</keyword>
<dbReference type="PIRSF" id="PIRSF000853">
    <property type="entry name" value="PPDK"/>
    <property type="match status" value="1"/>
</dbReference>
<evidence type="ECO:0000256" key="3">
    <source>
        <dbReference type="ARBA" id="ARBA00011994"/>
    </source>
</evidence>
<evidence type="ECO:0000256" key="12">
    <source>
        <dbReference type="PIRSR" id="PIRSR000853-1"/>
    </source>
</evidence>
<dbReference type="NCBIfam" id="TIGR01828">
    <property type="entry name" value="pyru_phos_dikin"/>
    <property type="match status" value="1"/>
</dbReference>
<proteinExistence type="inferred from homology"/>
<dbReference type="GO" id="GO:0046872">
    <property type="term" value="F:metal ion binding"/>
    <property type="evidence" value="ECO:0007669"/>
    <property type="project" value="UniProtKB-UniRule"/>
</dbReference>
<dbReference type="PROSITE" id="PS00742">
    <property type="entry name" value="PEP_ENZYMES_2"/>
    <property type="match status" value="1"/>
</dbReference>
<feature type="domain" description="Pyruvate phosphate dikinase AMP/ATP-binding" evidence="17">
    <location>
        <begin position="61"/>
        <end position="296"/>
    </location>
</feature>
<feature type="binding site" evidence="13">
    <location>
        <position position="744"/>
    </location>
    <ligand>
        <name>substrate</name>
    </ligand>
</feature>
<organism evidence="19 20">
    <name type="scientific">Anaerococcus tetradius</name>
    <dbReference type="NCBI Taxonomy" id="33036"/>
    <lineage>
        <taxon>Bacteria</taxon>
        <taxon>Bacillati</taxon>
        <taxon>Bacillota</taxon>
        <taxon>Tissierellia</taxon>
        <taxon>Tissierellales</taxon>
        <taxon>Peptoniphilaceae</taxon>
        <taxon>Anaerococcus</taxon>
    </lineage>
</organism>
<evidence type="ECO:0000256" key="11">
    <source>
        <dbReference type="PIRNR" id="PIRNR000853"/>
    </source>
</evidence>
<dbReference type="RefSeq" id="WP_060928799.1">
    <property type="nucleotide sequence ID" value="NZ_KQ955244.1"/>
</dbReference>
<dbReference type="EMBL" id="LRPM01000001">
    <property type="protein sequence ID" value="KWZ79450.1"/>
    <property type="molecule type" value="Genomic_DNA"/>
</dbReference>
<evidence type="ECO:0000256" key="1">
    <source>
        <dbReference type="ARBA" id="ARBA00001946"/>
    </source>
</evidence>
<feature type="binding site" evidence="13">
    <location>
        <position position="768"/>
    </location>
    <ligand>
        <name>substrate</name>
    </ligand>
</feature>
<dbReference type="SUPFAM" id="SSF56059">
    <property type="entry name" value="Glutathione synthetase ATP-binding domain-like"/>
    <property type="match status" value="1"/>
</dbReference>
<dbReference type="Pfam" id="PF01326">
    <property type="entry name" value="PPDK_N"/>
    <property type="match status" value="2"/>
</dbReference>
<dbReference type="InterPro" id="IPR023151">
    <property type="entry name" value="PEP_util_CS"/>
</dbReference>
<dbReference type="SUPFAM" id="SSF51621">
    <property type="entry name" value="Phosphoenolpyruvate/pyruvate domain"/>
    <property type="match status" value="1"/>
</dbReference>
<dbReference type="InterPro" id="IPR040442">
    <property type="entry name" value="Pyrv_kinase-like_dom_sf"/>
</dbReference>
<dbReference type="InterPro" id="IPR036637">
    <property type="entry name" value="Phosphohistidine_dom_sf"/>
</dbReference>
<dbReference type="InterPro" id="IPR008279">
    <property type="entry name" value="PEP-util_enz_mobile_dom"/>
</dbReference>
<dbReference type="Proteomes" id="UP000070383">
    <property type="component" value="Unassembled WGS sequence"/>
</dbReference>
<dbReference type="EC" id="2.7.9.1" evidence="3 11"/>
<feature type="binding site" evidence="14">
    <location>
        <position position="744"/>
    </location>
    <ligand>
        <name>Mg(2+)</name>
        <dbReference type="ChEBI" id="CHEBI:18420"/>
    </ligand>
</feature>
<dbReference type="Gene3D" id="1.10.189.10">
    <property type="entry name" value="Pyruvate Phosphate Dikinase, domain 2"/>
    <property type="match status" value="1"/>
</dbReference>
<dbReference type="PATRIC" id="fig|33036.3.peg.29"/>
<dbReference type="GO" id="GO:0050242">
    <property type="term" value="F:pyruvate, phosphate dikinase activity"/>
    <property type="evidence" value="ECO:0007669"/>
    <property type="project" value="UniProtKB-UniRule"/>
</dbReference>
<dbReference type="Gene3D" id="3.30.1490.20">
    <property type="entry name" value="ATP-grasp fold, A domain"/>
    <property type="match status" value="1"/>
</dbReference>
<dbReference type="PANTHER" id="PTHR22931">
    <property type="entry name" value="PHOSPHOENOLPYRUVATE DIKINASE-RELATED"/>
    <property type="match status" value="1"/>
</dbReference>
<dbReference type="OrthoDB" id="9765468at2"/>
<keyword evidence="7" id="KW-0547">Nucleotide-binding</keyword>
<feature type="binding site" evidence="14">
    <location>
        <position position="768"/>
    </location>
    <ligand>
        <name>Mg(2+)</name>
        <dbReference type="ChEBI" id="CHEBI:18420"/>
    </ligand>
</feature>
<keyword evidence="19" id="KW-0670">Pyruvate</keyword>
<dbReference type="STRING" id="33036.HMPREF3200_00029"/>
<feature type="binding site" evidence="13">
    <location>
        <position position="766"/>
    </location>
    <ligand>
        <name>substrate</name>
    </ligand>
</feature>
<evidence type="ECO:0000256" key="4">
    <source>
        <dbReference type="ARBA" id="ARBA00020138"/>
    </source>
</evidence>
<feature type="binding site" evidence="13">
    <location>
        <position position="617"/>
    </location>
    <ligand>
        <name>substrate</name>
    </ligand>
</feature>
<dbReference type="SUPFAM" id="SSF52009">
    <property type="entry name" value="Phosphohistidine domain"/>
    <property type="match status" value="1"/>
</dbReference>
<comment type="catalytic activity">
    <reaction evidence="11">
        <text>pyruvate + phosphate + ATP = phosphoenolpyruvate + AMP + diphosphate + H(+)</text>
        <dbReference type="Rhea" id="RHEA:10756"/>
        <dbReference type="ChEBI" id="CHEBI:15361"/>
        <dbReference type="ChEBI" id="CHEBI:15378"/>
        <dbReference type="ChEBI" id="CHEBI:30616"/>
        <dbReference type="ChEBI" id="CHEBI:33019"/>
        <dbReference type="ChEBI" id="CHEBI:43474"/>
        <dbReference type="ChEBI" id="CHEBI:58702"/>
        <dbReference type="ChEBI" id="CHEBI:456215"/>
        <dbReference type="EC" id="2.7.9.1"/>
    </reaction>
</comment>
<sequence>MTNKYVYNFNEGDMSMRALLGGKGANLAEMTNLGIRVPYGFTITTEACTRFYKEDKKLWEDLNKEVSEHIKDLEKANNKTFGSTEDPLLVSVRSGAPISMPGMMDTILNLGLNDDAVIGLAKKTDNERFAYDSYRRFIQMFSDVAMELDKNNFEKLLTAKKEAKGVKLDTELNANDLKELVEEYKAKYKELMGVDFPQEPRKQLDLAIAAVFRSWGNERAILYRKLNDIDDAMGTAVNVQSMVFGNMGDTSGTGVAFSRNPATGENKLFGEYLINAQGEDVVAGVRTPQEIQTLADAMPEVYKEFFDTSEKLEAHYKDMQDMEFTIQDGKLFLLQTRNGKRTAQAAVQVAVDLVKEGLIDEKEAVLRVNPKDLDGLLHPTFTKEAVENNKAVAKGLAASPGAAVGKIAFSAKEAAKRAGEGEAVILVREETSPEDLEGMVTAKGILTARGGMTSHAAVVARGMGKCCVAGAGELHVDEYEHTVRIGDLVLTGEDVISIDGSTGAIYAGGLETQPPQLHGAFGTFMSWVDKFRDMKVRTNADTPRDVEHALDFGAEGIGLCRTEHMFFKEDRIFQVRKMILASDLETRESALEKILPMQEDDFYQIYSLMKERPVTVRLLDPPLHEFLPKGENEIKDLALELNIQPARVKERIAELQEVNPMLGFRGLRLAIIYPEIARMQARAIIQAAIHCHEDGINVVPEIMIPLSSDVVELSRVKETVKEEIEKVFEEKGKKIDYLLGTMIEIPRAAITADEIAEVTDFFSFGTNDLTQMTFGLSRDDAGKFLPAYIDKDIFQKDPFQVLDQKGVGFLVEHAVKNGRKANPKLHVGICGEHGGEPSTVKYLYGVGLDYVSCSPYRVPIAKLAAAQASIENPRNK</sequence>
<dbReference type="InterPro" id="IPR015813">
    <property type="entry name" value="Pyrv/PenolPyrv_kinase-like_dom"/>
</dbReference>
<evidence type="ECO:0000256" key="6">
    <source>
        <dbReference type="ARBA" id="ARBA00022723"/>
    </source>
</evidence>
<feature type="domain" description="PEP-utilising enzyme mobile" evidence="16">
    <location>
        <begin position="422"/>
        <end position="503"/>
    </location>
</feature>
<feature type="binding site" evidence="13">
    <location>
        <position position="765"/>
    </location>
    <ligand>
        <name>substrate</name>
    </ligand>
</feature>
<name>A0A133KJ11_9FIRM</name>
<evidence type="ECO:0000256" key="5">
    <source>
        <dbReference type="ARBA" id="ARBA00022679"/>
    </source>
</evidence>
<comment type="similarity">
    <text evidence="2 11">Belongs to the PEP-utilizing enzyme family.</text>
</comment>
<keyword evidence="8 19" id="KW-0418">Kinase</keyword>
<evidence type="ECO:0000256" key="15">
    <source>
        <dbReference type="SAM" id="Coils"/>
    </source>
</evidence>
<evidence type="ECO:0000259" key="18">
    <source>
        <dbReference type="Pfam" id="PF02896"/>
    </source>
</evidence>
<feature type="domain" description="Pyruvate phosphate dikinase AMP/ATP-binding" evidence="17">
    <location>
        <begin position="304"/>
        <end position="352"/>
    </location>
</feature>
<dbReference type="Gene3D" id="1.20.80.30">
    <property type="match status" value="1"/>
</dbReference>
<dbReference type="Gene3D" id="3.50.30.10">
    <property type="entry name" value="Phosphohistidine domain"/>
    <property type="match status" value="1"/>
</dbReference>
<dbReference type="Pfam" id="PF02896">
    <property type="entry name" value="PEP-utilizers_C"/>
    <property type="match status" value="1"/>
</dbReference>
<evidence type="ECO:0000256" key="10">
    <source>
        <dbReference type="ARBA" id="ARBA00022842"/>
    </source>
</evidence>
<dbReference type="GO" id="GO:0005524">
    <property type="term" value="F:ATP binding"/>
    <property type="evidence" value="ECO:0007669"/>
    <property type="project" value="UniProtKB-UniRule"/>
</dbReference>
<evidence type="ECO:0000313" key="19">
    <source>
        <dbReference type="EMBL" id="KWZ79450.1"/>
    </source>
</evidence>
<evidence type="ECO:0000259" key="16">
    <source>
        <dbReference type="Pfam" id="PF00391"/>
    </source>
</evidence>
<accession>A0A133KJ11</accession>
<keyword evidence="6 14" id="KW-0479">Metal-binding</keyword>
<dbReference type="GO" id="GO:0016301">
    <property type="term" value="F:kinase activity"/>
    <property type="evidence" value="ECO:0007669"/>
    <property type="project" value="UniProtKB-UniRule"/>
</dbReference>
<dbReference type="InterPro" id="IPR010121">
    <property type="entry name" value="Pyruvate_phosphate_dikinase"/>
</dbReference>
<keyword evidence="20" id="KW-1185">Reference proteome</keyword>
<evidence type="ECO:0000256" key="13">
    <source>
        <dbReference type="PIRSR" id="PIRSR000853-2"/>
    </source>
</evidence>
<keyword evidence="10 14" id="KW-0460">Magnesium</keyword>
<dbReference type="Gene3D" id="3.30.470.20">
    <property type="entry name" value="ATP-grasp fold, B domain"/>
    <property type="match status" value="1"/>
</dbReference>
<dbReference type="InterPro" id="IPR002192">
    <property type="entry name" value="PPDK_AMP/ATP-bd"/>
</dbReference>
<feature type="domain" description="PEP-utilising enzyme C-terminal" evidence="18">
    <location>
        <begin position="519"/>
        <end position="868"/>
    </location>
</feature>
<dbReference type="Pfam" id="PF00391">
    <property type="entry name" value="PEP-utilizers"/>
    <property type="match status" value="1"/>
</dbReference>